<gene>
    <name evidence="9" type="ORF">H4R34_000877</name>
</gene>
<dbReference type="AlphaFoldDB" id="A0A9W8BAZ9"/>
<dbReference type="Gene3D" id="3.40.190.80">
    <property type="match status" value="1"/>
</dbReference>
<protein>
    <recommendedName>
        <fullName evidence="8">Inositol-1-monophosphatase</fullName>
        <ecNumber evidence="8">3.1.3.25</ecNumber>
    </recommendedName>
</protein>
<dbReference type="PROSITE" id="PS00630">
    <property type="entry name" value="IMP_2"/>
    <property type="match status" value="1"/>
</dbReference>
<comment type="catalytic activity">
    <reaction evidence="1 8">
        <text>a myo-inositol phosphate + H2O = myo-inositol + phosphate</text>
        <dbReference type="Rhea" id="RHEA:24056"/>
        <dbReference type="ChEBI" id="CHEBI:15377"/>
        <dbReference type="ChEBI" id="CHEBI:17268"/>
        <dbReference type="ChEBI" id="CHEBI:43474"/>
        <dbReference type="ChEBI" id="CHEBI:84139"/>
        <dbReference type="EC" id="3.1.3.25"/>
    </reaction>
</comment>
<keyword evidence="6 7" id="KW-0460">Magnesium</keyword>
<evidence type="ECO:0000313" key="10">
    <source>
        <dbReference type="Proteomes" id="UP001151582"/>
    </source>
</evidence>
<keyword evidence="4 7" id="KW-0479">Metal-binding</keyword>
<dbReference type="InterPro" id="IPR033942">
    <property type="entry name" value="IMPase"/>
</dbReference>
<dbReference type="PANTHER" id="PTHR20854">
    <property type="entry name" value="INOSITOL MONOPHOSPHATASE"/>
    <property type="match status" value="1"/>
</dbReference>
<dbReference type="GO" id="GO:0007165">
    <property type="term" value="P:signal transduction"/>
    <property type="evidence" value="ECO:0007669"/>
    <property type="project" value="TreeGrafter"/>
</dbReference>
<comment type="caution">
    <text evidence="9">The sequence shown here is derived from an EMBL/GenBank/DDBJ whole genome shotgun (WGS) entry which is preliminary data.</text>
</comment>
<name>A0A9W8BAZ9_9FUNG</name>
<evidence type="ECO:0000256" key="2">
    <source>
        <dbReference type="ARBA" id="ARBA00001946"/>
    </source>
</evidence>
<feature type="binding site" evidence="7">
    <location>
        <position position="78"/>
    </location>
    <ligand>
        <name>Mg(2+)</name>
        <dbReference type="ChEBI" id="CHEBI:18420"/>
        <label>1</label>
        <note>catalytic</note>
    </ligand>
</feature>
<evidence type="ECO:0000256" key="3">
    <source>
        <dbReference type="ARBA" id="ARBA00009759"/>
    </source>
</evidence>
<evidence type="ECO:0000256" key="6">
    <source>
        <dbReference type="ARBA" id="ARBA00022842"/>
    </source>
</evidence>
<dbReference type="OrthoDB" id="10254945at2759"/>
<sequence length="328" mass="35232">MLALNPDHVEECLAFAVTVARQAGSVIREAFYGRGASSVPQAKDGNPSDLVTVADQQVEALVFALIRARYPSHQLIGEESTQGKKWQLTKTPTWIVDPIDGTSNFAHGFPFVAISLALAIDEQLVLGVVYNPILDQLYTARTGHGAWLNETTRLPLPSARASAPLPPVSECLVAFEYGSDRSVKVLNSKLSTLHRLLAPRIGDTAVSGAQVHGVRSLGSGALNMCLVAQGALDAYWEIGSHLWDIAAGAVIVREAGGLVVDGQGLYQNQRGQNEWTPAFDHLARKYLAIRPARENAGPVGANQPSSKHQMALTLLAYIEDVPVTRDGE</sequence>
<keyword evidence="5 8" id="KW-0378">Hydrolase</keyword>
<evidence type="ECO:0000256" key="5">
    <source>
        <dbReference type="ARBA" id="ARBA00022801"/>
    </source>
</evidence>
<evidence type="ECO:0000256" key="7">
    <source>
        <dbReference type="PIRSR" id="PIRSR600760-2"/>
    </source>
</evidence>
<dbReference type="InterPro" id="IPR020550">
    <property type="entry name" value="Inositol_monophosphatase_CS"/>
</dbReference>
<dbReference type="InterPro" id="IPR000760">
    <property type="entry name" value="Inositol_monophosphatase-like"/>
</dbReference>
<dbReference type="InterPro" id="IPR020583">
    <property type="entry name" value="Inositol_monoP_metal-BS"/>
</dbReference>
<dbReference type="GO" id="GO:0008934">
    <property type="term" value="F:inositol monophosphate 1-phosphatase activity"/>
    <property type="evidence" value="ECO:0007669"/>
    <property type="project" value="InterPro"/>
</dbReference>
<dbReference type="EC" id="3.1.3.25" evidence="8"/>
<comment type="similarity">
    <text evidence="3 8">Belongs to the inositol monophosphatase superfamily.</text>
</comment>
<dbReference type="SUPFAM" id="SSF56655">
    <property type="entry name" value="Carbohydrate phosphatase"/>
    <property type="match status" value="1"/>
</dbReference>
<feature type="binding site" evidence="7">
    <location>
        <position position="97"/>
    </location>
    <ligand>
        <name>Mg(2+)</name>
        <dbReference type="ChEBI" id="CHEBI:18420"/>
        <label>1</label>
        <note>catalytic</note>
    </ligand>
</feature>
<dbReference type="CDD" id="cd01639">
    <property type="entry name" value="IMPase"/>
    <property type="match status" value="1"/>
</dbReference>
<feature type="binding site" evidence="7">
    <location>
        <position position="244"/>
    </location>
    <ligand>
        <name>Mg(2+)</name>
        <dbReference type="ChEBI" id="CHEBI:18420"/>
        <label>1</label>
        <note>catalytic</note>
    </ligand>
</feature>
<dbReference type="GO" id="GO:0046854">
    <property type="term" value="P:phosphatidylinositol phosphate biosynthetic process"/>
    <property type="evidence" value="ECO:0007669"/>
    <property type="project" value="InterPro"/>
</dbReference>
<evidence type="ECO:0000256" key="1">
    <source>
        <dbReference type="ARBA" id="ARBA00001033"/>
    </source>
</evidence>
<dbReference type="Pfam" id="PF00459">
    <property type="entry name" value="Inositol_P"/>
    <property type="match status" value="1"/>
</dbReference>
<dbReference type="PROSITE" id="PS00629">
    <property type="entry name" value="IMP_1"/>
    <property type="match status" value="1"/>
</dbReference>
<evidence type="ECO:0000256" key="4">
    <source>
        <dbReference type="ARBA" id="ARBA00022723"/>
    </source>
</evidence>
<accession>A0A9W8BAZ9</accession>
<keyword evidence="10" id="KW-1185">Reference proteome</keyword>
<evidence type="ECO:0000256" key="8">
    <source>
        <dbReference type="RuleBase" id="RU364068"/>
    </source>
</evidence>
<dbReference type="GO" id="GO:0006020">
    <property type="term" value="P:inositol metabolic process"/>
    <property type="evidence" value="ECO:0007669"/>
    <property type="project" value="TreeGrafter"/>
</dbReference>
<dbReference type="PANTHER" id="PTHR20854:SF4">
    <property type="entry name" value="INOSITOL-1-MONOPHOSPHATASE-RELATED"/>
    <property type="match status" value="1"/>
</dbReference>
<evidence type="ECO:0000313" key="9">
    <source>
        <dbReference type="EMBL" id="KAJ1984072.1"/>
    </source>
</evidence>
<dbReference type="Gene3D" id="3.30.540.10">
    <property type="entry name" value="Fructose-1,6-Bisphosphatase, subunit A, domain 1"/>
    <property type="match status" value="1"/>
</dbReference>
<proteinExistence type="inferred from homology"/>
<reference evidence="9" key="1">
    <citation type="submission" date="2022-07" db="EMBL/GenBank/DDBJ databases">
        <title>Phylogenomic reconstructions and comparative analyses of Kickxellomycotina fungi.</title>
        <authorList>
            <person name="Reynolds N.K."/>
            <person name="Stajich J.E."/>
            <person name="Barry K."/>
            <person name="Grigoriev I.V."/>
            <person name="Crous P."/>
            <person name="Smith M.E."/>
        </authorList>
    </citation>
    <scope>NUCLEOTIDE SEQUENCE</scope>
    <source>
        <strain evidence="9">RSA 567</strain>
    </source>
</reference>
<comment type="pathway">
    <text evidence="8">Polyol metabolism; myo-inositol biosynthesis; myo-inositol from D-glucose 6-phosphate: step 2/2.</text>
</comment>
<dbReference type="PRINTS" id="PR00377">
    <property type="entry name" value="IMPHPHTASES"/>
</dbReference>
<organism evidence="9 10">
    <name type="scientific">Dimargaris verticillata</name>
    <dbReference type="NCBI Taxonomy" id="2761393"/>
    <lineage>
        <taxon>Eukaryota</taxon>
        <taxon>Fungi</taxon>
        <taxon>Fungi incertae sedis</taxon>
        <taxon>Zoopagomycota</taxon>
        <taxon>Kickxellomycotina</taxon>
        <taxon>Dimargaritomycetes</taxon>
        <taxon>Dimargaritales</taxon>
        <taxon>Dimargaritaceae</taxon>
        <taxon>Dimargaris</taxon>
    </lineage>
</organism>
<dbReference type="GO" id="GO:0046872">
    <property type="term" value="F:metal ion binding"/>
    <property type="evidence" value="ECO:0007669"/>
    <property type="project" value="UniProtKB-KW"/>
</dbReference>
<dbReference type="FunFam" id="3.30.540.10:FF:000004">
    <property type="entry name" value="Inositol-1-monophosphatase"/>
    <property type="match status" value="1"/>
</dbReference>
<feature type="binding site" evidence="7">
    <location>
        <position position="100"/>
    </location>
    <ligand>
        <name>Mg(2+)</name>
        <dbReference type="ChEBI" id="CHEBI:18420"/>
        <label>1</label>
        <note>catalytic</note>
    </ligand>
</feature>
<dbReference type="Proteomes" id="UP001151582">
    <property type="component" value="Unassembled WGS sequence"/>
</dbReference>
<comment type="cofactor">
    <cofactor evidence="2 7 8">
        <name>Mg(2+)</name>
        <dbReference type="ChEBI" id="CHEBI:18420"/>
    </cofactor>
</comment>
<feature type="binding site" evidence="7">
    <location>
        <position position="99"/>
    </location>
    <ligand>
        <name>Mg(2+)</name>
        <dbReference type="ChEBI" id="CHEBI:18420"/>
        <label>1</label>
        <note>catalytic</note>
    </ligand>
</feature>
<dbReference type="EMBL" id="JANBQB010000031">
    <property type="protein sequence ID" value="KAJ1984072.1"/>
    <property type="molecule type" value="Genomic_DNA"/>
</dbReference>